<evidence type="ECO:0000256" key="1">
    <source>
        <dbReference type="ARBA" id="ARBA00022741"/>
    </source>
</evidence>
<dbReference type="Gene3D" id="1.20.120.1240">
    <property type="entry name" value="Dynamin, middle domain"/>
    <property type="match status" value="1"/>
</dbReference>
<keyword evidence="5" id="KW-1185">Reference proteome</keyword>
<dbReference type="GO" id="GO:0016020">
    <property type="term" value="C:membrane"/>
    <property type="evidence" value="ECO:0007669"/>
    <property type="project" value="TreeGrafter"/>
</dbReference>
<dbReference type="InterPro" id="IPR045063">
    <property type="entry name" value="Dynamin_N"/>
</dbReference>
<protein>
    <recommendedName>
        <fullName evidence="3">GED domain-containing protein</fullName>
    </recommendedName>
</protein>
<organism evidence="4 5">
    <name type="scientific">Mycena albidolilacea</name>
    <dbReference type="NCBI Taxonomy" id="1033008"/>
    <lineage>
        <taxon>Eukaryota</taxon>
        <taxon>Fungi</taxon>
        <taxon>Dikarya</taxon>
        <taxon>Basidiomycota</taxon>
        <taxon>Agaricomycotina</taxon>
        <taxon>Agaricomycetes</taxon>
        <taxon>Agaricomycetidae</taxon>
        <taxon>Agaricales</taxon>
        <taxon>Marasmiineae</taxon>
        <taxon>Mycenaceae</taxon>
        <taxon>Mycena</taxon>
    </lineage>
</organism>
<dbReference type="InterPro" id="IPR020850">
    <property type="entry name" value="GED_dom"/>
</dbReference>
<comment type="caution">
    <text evidence="4">The sequence shown here is derived from an EMBL/GenBank/DDBJ whole genome shotgun (WGS) entry which is preliminary data.</text>
</comment>
<evidence type="ECO:0000313" key="4">
    <source>
        <dbReference type="EMBL" id="KAJ7331028.1"/>
    </source>
</evidence>
<keyword evidence="1" id="KW-0547">Nucleotide-binding</keyword>
<evidence type="ECO:0000313" key="5">
    <source>
        <dbReference type="Proteomes" id="UP001218218"/>
    </source>
</evidence>
<evidence type="ECO:0000259" key="3">
    <source>
        <dbReference type="PROSITE" id="PS51388"/>
    </source>
</evidence>
<dbReference type="EMBL" id="JARIHO010000036">
    <property type="protein sequence ID" value="KAJ7331028.1"/>
    <property type="molecule type" value="Genomic_DNA"/>
</dbReference>
<dbReference type="PROSITE" id="PS51388">
    <property type="entry name" value="GED"/>
    <property type="match status" value="1"/>
</dbReference>
<sequence length="871" mass="98010">MTWYCHDPKWNSALLDEYFSTVLIDFSHAPSTKKPPAPLLLASASIRDQNGQFLGQARSVVFGGPIIDKAEVENRIRRAQRAILCPSKAAQTFLTGDDSGPAEISFSTNYISLQISGPEIADLSFVDLPGLIASVSSKSGNEADIAMVESLVTSYISKPNCIILLTVACETDFENQGAHHLTKKHDPEGVLTKPDRIPHGDEESWLSLIRNERDALENNWYCVKQPSSQDLKQGITWSAARAREKEFFSSKSPWFELDSMHQPYLGTSNLVHCLSSILSDLISKRWAHSLKCCRLSQLISLERLPQIQIELETALQQTRASIQLLPKPPSDDAILEVTTLVHSFIRELDQMIEGVPHADGLIQTIRPAQEEFRRNIRRTAPDFRPFESGQKRGKIQPIFPDPDFLRDEEGHEHWFPPSNNEQASITARLPIYVDQVLTRAENARSRELPGHYPFAVQKAYIAEFTCSWTHPAQALCASVHKTFSEQVKALITTHFSMFGQGGLEHRVHVVVQSFIQERANITQAAIAKHIQYEDYGPQTLNTHYLSDYKEKFLNYYKHLRQRDRNSTLAAAIPGFDQEEEQSCRDADSVPVPVDQESFEAPAAKPSYYRGPSVRYIEEAIAPKLSPSARISEILNHLSSLDLKVRAEDLMKLCPKDPMEPAFNIMADVRAYFQVAYKRVADNIPAAIDHDLVRGVGRDILPTLMKGLGLNGPDAMRIARDFAKENPAVAERGLSWKRNWSVWRPPVASCLAFSCDRSPVLRALDLDVLARPPPQDNFEDSDCGLDEGNIRRPKSVKLSTPMLLGVAFMTIIERKQLAAQQRYTLFLVPAVCKLCESAPSSSLEVRRIDDIQWKSILWSDLDESSSLTWYNL</sequence>
<dbReference type="PANTHER" id="PTHR11566:SF21">
    <property type="entry name" value="DYNAMIN RELATED PROTEIN 1, ISOFORM A"/>
    <property type="match status" value="1"/>
</dbReference>
<proteinExistence type="predicted"/>
<feature type="domain" description="GED" evidence="3">
    <location>
        <begin position="661"/>
        <end position="757"/>
    </location>
</feature>
<dbReference type="Pfam" id="PF00350">
    <property type="entry name" value="Dynamin_N"/>
    <property type="match status" value="1"/>
</dbReference>
<dbReference type="GO" id="GO:0006897">
    <property type="term" value="P:endocytosis"/>
    <property type="evidence" value="ECO:0007669"/>
    <property type="project" value="TreeGrafter"/>
</dbReference>
<dbReference type="PANTHER" id="PTHR11566">
    <property type="entry name" value="DYNAMIN"/>
    <property type="match status" value="1"/>
</dbReference>
<dbReference type="SMART" id="SM00053">
    <property type="entry name" value="DYNc"/>
    <property type="match status" value="1"/>
</dbReference>
<dbReference type="InterPro" id="IPR000375">
    <property type="entry name" value="Dynamin_stalk"/>
</dbReference>
<dbReference type="InterPro" id="IPR027417">
    <property type="entry name" value="P-loop_NTPase"/>
</dbReference>
<dbReference type="GO" id="GO:0048312">
    <property type="term" value="P:intracellular distribution of mitochondria"/>
    <property type="evidence" value="ECO:0007669"/>
    <property type="project" value="TreeGrafter"/>
</dbReference>
<dbReference type="GO" id="GO:0016559">
    <property type="term" value="P:peroxisome fission"/>
    <property type="evidence" value="ECO:0007669"/>
    <property type="project" value="TreeGrafter"/>
</dbReference>
<dbReference type="GO" id="GO:0005739">
    <property type="term" value="C:mitochondrion"/>
    <property type="evidence" value="ECO:0007669"/>
    <property type="project" value="TreeGrafter"/>
</dbReference>
<dbReference type="Gene3D" id="3.40.50.300">
    <property type="entry name" value="P-loop containing nucleotide triphosphate hydrolases"/>
    <property type="match status" value="1"/>
</dbReference>
<dbReference type="Pfam" id="PF01031">
    <property type="entry name" value="Dynamin_M"/>
    <property type="match status" value="1"/>
</dbReference>
<dbReference type="GO" id="GO:0008017">
    <property type="term" value="F:microtubule binding"/>
    <property type="evidence" value="ECO:0007669"/>
    <property type="project" value="TreeGrafter"/>
</dbReference>
<dbReference type="GO" id="GO:0005525">
    <property type="term" value="F:GTP binding"/>
    <property type="evidence" value="ECO:0007669"/>
    <property type="project" value="InterPro"/>
</dbReference>
<evidence type="ECO:0000256" key="2">
    <source>
        <dbReference type="ARBA" id="ARBA00023134"/>
    </source>
</evidence>
<reference evidence="4" key="1">
    <citation type="submission" date="2023-03" db="EMBL/GenBank/DDBJ databases">
        <title>Massive genome expansion in bonnet fungi (Mycena s.s.) driven by repeated elements and novel gene families across ecological guilds.</title>
        <authorList>
            <consortium name="Lawrence Berkeley National Laboratory"/>
            <person name="Harder C.B."/>
            <person name="Miyauchi S."/>
            <person name="Viragh M."/>
            <person name="Kuo A."/>
            <person name="Thoen E."/>
            <person name="Andreopoulos B."/>
            <person name="Lu D."/>
            <person name="Skrede I."/>
            <person name="Drula E."/>
            <person name="Henrissat B."/>
            <person name="Morin E."/>
            <person name="Kohler A."/>
            <person name="Barry K."/>
            <person name="LaButti K."/>
            <person name="Morin E."/>
            <person name="Salamov A."/>
            <person name="Lipzen A."/>
            <person name="Mereny Z."/>
            <person name="Hegedus B."/>
            <person name="Baldrian P."/>
            <person name="Stursova M."/>
            <person name="Weitz H."/>
            <person name="Taylor A."/>
            <person name="Grigoriev I.V."/>
            <person name="Nagy L.G."/>
            <person name="Martin F."/>
            <person name="Kauserud H."/>
        </authorList>
    </citation>
    <scope>NUCLEOTIDE SEQUENCE</scope>
    <source>
        <strain evidence="4">CBHHK002</strain>
    </source>
</reference>
<dbReference type="SUPFAM" id="SSF52540">
    <property type="entry name" value="P-loop containing nucleoside triphosphate hydrolases"/>
    <property type="match status" value="1"/>
</dbReference>
<dbReference type="InterPro" id="IPR003130">
    <property type="entry name" value="GED"/>
</dbReference>
<dbReference type="GO" id="GO:0000266">
    <property type="term" value="P:mitochondrial fission"/>
    <property type="evidence" value="ECO:0007669"/>
    <property type="project" value="TreeGrafter"/>
</dbReference>
<dbReference type="Proteomes" id="UP001218218">
    <property type="component" value="Unassembled WGS sequence"/>
</dbReference>
<dbReference type="AlphaFoldDB" id="A0AAD6ZP37"/>
<accession>A0AAD6ZP37</accession>
<dbReference type="GO" id="GO:0005874">
    <property type="term" value="C:microtubule"/>
    <property type="evidence" value="ECO:0007669"/>
    <property type="project" value="TreeGrafter"/>
</dbReference>
<dbReference type="InterPro" id="IPR001401">
    <property type="entry name" value="Dynamin_GTPase"/>
</dbReference>
<dbReference type="InterPro" id="IPR022812">
    <property type="entry name" value="Dynamin"/>
</dbReference>
<gene>
    <name evidence="4" type="ORF">DFH08DRAFT_1022202</name>
</gene>
<dbReference type="GO" id="GO:0003924">
    <property type="term" value="F:GTPase activity"/>
    <property type="evidence" value="ECO:0007669"/>
    <property type="project" value="InterPro"/>
</dbReference>
<keyword evidence="2" id="KW-0342">GTP-binding</keyword>
<name>A0AAD6ZP37_9AGAR</name>
<dbReference type="Pfam" id="PF02212">
    <property type="entry name" value="GED"/>
    <property type="match status" value="1"/>
</dbReference>